<accession>A0A6I4WA10</accession>
<dbReference type="InterPro" id="IPR015943">
    <property type="entry name" value="WD40/YVTN_repeat-like_dom_sf"/>
</dbReference>
<sequence>MVSADRSTIALVTGDTVEIWSTGARSPRATVTTNVTLPDQIALSRDGRLLAVLSGFNEIEIWDVARNTRLGTIATPLDREQRSGALQALAFSPDSRSLAVQTVIPNGRNTLAFWDLTRMRRIREISADLGYDPDGAQVLFAPDGRTVTAAPNFGRVGFPSGRVITKGVPHLQVDTVGDDGRTLYSFPNGYRPFLRLRNARSLRPEANDLRTGPVAGWDGQTSAVSPDGRLFATLHETGIVYQLKIWDIRARTQLGVPLTGLRLDAVAVTFTPEGSALVAIDKEGRVFTYTVAPLRLMRALCAESGGLTRTEWKRHIPDAPYRRTC</sequence>
<organism evidence="1 2">
    <name type="scientific">Actinomadura rayongensis</name>
    <dbReference type="NCBI Taxonomy" id="1429076"/>
    <lineage>
        <taxon>Bacteria</taxon>
        <taxon>Bacillati</taxon>
        <taxon>Actinomycetota</taxon>
        <taxon>Actinomycetes</taxon>
        <taxon>Streptosporangiales</taxon>
        <taxon>Thermomonosporaceae</taxon>
        <taxon>Actinomadura</taxon>
    </lineage>
</organism>
<dbReference type="Gene3D" id="2.130.10.10">
    <property type="entry name" value="YVTN repeat-like/Quinoprotein amine dehydrogenase"/>
    <property type="match status" value="2"/>
</dbReference>
<protein>
    <recommendedName>
        <fullName evidence="3">WD40 repeat domain-containing protein</fullName>
    </recommendedName>
</protein>
<comment type="caution">
    <text evidence="1">The sequence shown here is derived from an EMBL/GenBank/DDBJ whole genome shotgun (WGS) entry which is preliminary data.</text>
</comment>
<reference evidence="1 2" key="1">
    <citation type="submission" date="2019-12" db="EMBL/GenBank/DDBJ databases">
        <title>Nocardia macrotermitis sp. nov. and Nocardia aurantia sp. nov., isolated from the gut of the fungus growing-termite Macrotermes natalensis.</title>
        <authorList>
            <person name="Christine B."/>
            <person name="Rene B."/>
        </authorList>
    </citation>
    <scope>NUCLEOTIDE SEQUENCE [LARGE SCALE GENOMIC DNA]</scope>
    <source>
        <strain evidence="1 2">DSM 102126</strain>
    </source>
</reference>
<gene>
    <name evidence="1" type="ORF">GQ466_23655</name>
</gene>
<evidence type="ECO:0000313" key="2">
    <source>
        <dbReference type="Proteomes" id="UP000431901"/>
    </source>
</evidence>
<proteinExistence type="predicted"/>
<dbReference type="RefSeq" id="WP_161105180.1">
    <property type="nucleotide sequence ID" value="NZ_JBHLYI010000003.1"/>
</dbReference>
<dbReference type="AlphaFoldDB" id="A0A6I4WA10"/>
<dbReference type="OrthoDB" id="414967at2"/>
<evidence type="ECO:0008006" key="3">
    <source>
        <dbReference type="Google" id="ProtNLM"/>
    </source>
</evidence>
<dbReference type="SUPFAM" id="SSF50969">
    <property type="entry name" value="YVTN repeat-like/Quinoprotein amine dehydrogenase"/>
    <property type="match status" value="1"/>
</dbReference>
<dbReference type="EMBL" id="WUTW01000005">
    <property type="protein sequence ID" value="MXQ67017.1"/>
    <property type="molecule type" value="Genomic_DNA"/>
</dbReference>
<dbReference type="InterPro" id="IPR011044">
    <property type="entry name" value="Quino_amine_DH_bsu"/>
</dbReference>
<keyword evidence="2" id="KW-1185">Reference proteome</keyword>
<evidence type="ECO:0000313" key="1">
    <source>
        <dbReference type="EMBL" id="MXQ67017.1"/>
    </source>
</evidence>
<name>A0A6I4WA10_9ACTN</name>
<dbReference type="Proteomes" id="UP000431901">
    <property type="component" value="Unassembled WGS sequence"/>
</dbReference>